<keyword evidence="7" id="KW-1185">Reference proteome</keyword>
<sequence length="517" mass="57263">MDPAGQDLVIRAFNGNGNPNLGNHALGLAAQSPELRSFIYQVSDFILALSTSSSSPGASGDLGNPKKRKLEDVVLGGHATNGSQPAGEIQPRFDVKDVSFSIPQRKKLHLEFSKEIIQLRNPASGKIEASENIRKFAYAFRLPVPEKAQKQYNYCLIPEYGEGIGRQNPNPDTTGEIILWTMGQGAPKNANVLDEEWVQQLGSSGDNILDGALNIALSTADIKLTQPNDEEFSSAIPEAHRKGETAYHVKAFRGSKDGYLFFLSNGIFFGFKKPLVFFPFDYIQSISYTSVLQRTFNLVISVSLSPDDNSNTTGTAIPDIEEFEFSMIDQADFAGIDSYIKRHELSDASMAAGRRAKKLNINKKRGADNVENTHSGSADGAGEESELQKAQQQLEAEEEDEEDEEEEDYDPGSDGDSEGSGSSDEDEDEYMHDGDDQNLVTEELGSEAEDVDVDEEEQQEDEEEDENEDDEEDELSKPSLPIQQEKPHRQQQQQNFFAPQKVITKLDEPDPYDEDQL</sequence>
<reference evidence="6 7" key="2">
    <citation type="submission" date="2015-05" db="EMBL/GenBank/DDBJ databases">
        <authorList>
            <person name="Morales-Cruz A."/>
            <person name="Amrine K.C."/>
            <person name="Cantu D."/>
        </authorList>
    </citation>
    <scope>NUCLEOTIDE SEQUENCE [LARGE SCALE GENOMIC DNA]</scope>
    <source>
        <strain evidence="6">UCRPC4</strain>
    </source>
</reference>
<comment type="subunit">
    <text evidence="3">Interacts with histones H3 and H4.</text>
</comment>
<evidence type="ECO:0000256" key="2">
    <source>
        <dbReference type="ARBA" id="ARBA00037550"/>
    </source>
</evidence>
<comment type="function">
    <text evidence="2">Histones H3 and H4 chaperone involved in the nucleosome formation and heterochromatin silencing. Required for the deposition of H3K56ac-carrying H3-H4 complex onto newly-replicated DNA. Plays a role in the transcriptional regulation of the cell-cycle dependent histone genes by creating a repressive structure at the core histone gene promoter.</text>
</comment>
<evidence type="ECO:0000256" key="1">
    <source>
        <dbReference type="ARBA" id="ARBA00006159"/>
    </source>
</evidence>
<dbReference type="Pfam" id="PF08512">
    <property type="entry name" value="Rttp106-like_middle"/>
    <property type="match status" value="1"/>
</dbReference>
<dbReference type="AlphaFoldDB" id="A0A0G2F2W3"/>
<name>A0A0G2F2W3_PHACM</name>
<dbReference type="GO" id="GO:0042393">
    <property type="term" value="F:histone binding"/>
    <property type="evidence" value="ECO:0007669"/>
    <property type="project" value="TreeGrafter"/>
</dbReference>
<proteinExistence type="inferred from homology"/>
<dbReference type="EMBL" id="LCWF01000010">
    <property type="protein sequence ID" value="KKY28621.1"/>
    <property type="molecule type" value="Genomic_DNA"/>
</dbReference>
<dbReference type="InterPro" id="IPR011993">
    <property type="entry name" value="PH-like_dom_sf"/>
</dbReference>
<comment type="similarity">
    <text evidence="1">Belongs to the RTT106 family.</text>
</comment>
<feature type="domain" description="Histone chaperone RTT106/FACT complex subunit SPT16-like middle" evidence="5">
    <location>
        <begin position="246"/>
        <end position="350"/>
    </location>
</feature>
<dbReference type="GO" id="GO:0031491">
    <property type="term" value="F:nucleosome binding"/>
    <property type="evidence" value="ECO:0007669"/>
    <property type="project" value="TreeGrafter"/>
</dbReference>
<evidence type="ECO:0000259" key="5">
    <source>
        <dbReference type="SMART" id="SM01287"/>
    </source>
</evidence>
<evidence type="ECO:0000313" key="6">
    <source>
        <dbReference type="EMBL" id="KKY28621.1"/>
    </source>
</evidence>
<dbReference type="SMART" id="SM01287">
    <property type="entry name" value="Rtt106"/>
    <property type="match status" value="1"/>
</dbReference>
<dbReference type="Gene3D" id="2.30.29.30">
    <property type="entry name" value="Pleckstrin-homology domain (PH domain)/Phosphotyrosine-binding domain (PTB)"/>
    <property type="match status" value="1"/>
</dbReference>
<dbReference type="PANTHER" id="PTHR45849">
    <property type="entry name" value="FACT COMPLEX SUBUNIT SSRP1"/>
    <property type="match status" value="1"/>
</dbReference>
<accession>A0A0G2F2W3</accession>
<dbReference type="SUPFAM" id="SSF50729">
    <property type="entry name" value="PH domain-like"/>
    <property type="match status" value="1"/>
</dbReference>
<organism evidence="6 7">
    <name type="scientific">Phaeomoniella chlamydospora</name>
    <name type="common">Phaeoacremonium chlamydosporum</name>
    <dbReference type="NCBI Taxonomy" id="158046"/>
    <lineage>
        <taxon>Eukaryota</taxon>
        <taxon>Fungi</taxon>
        <taxon>Dikarya</taxon>
        <taxon>Ascomycota</taxon>
        <taxon>Pezizomycotina</taxon>
        <taxon>Eurotiomycetes</taxon>
        <taxon>Chaetothyriomycetidae</taxon>
        <taxon>Phaeomoniellales</taxon>
        <taxon>Phaeomoniellaceae</taxon>
        <taxon>Phaeomoniella</taxon>
    </lineage>
</organism>
<protein>
    <submittedName>
        <fullName evidence="6">Putative negative regulator of dna transposition</fullName>
    </submittedName>
</protein>
<feature type="region of interest" description="Disordered" evidence="4">
    <location>
        <begin position="361"/>
        <end position="517"/>
    </location>
</feature>
<dbReference type="InterPro" id="IPR013719">
    <property type="entry name" value="RTT106/SPT16-like_middle_dom"/>
</dbReference>
<dbReference type="Proteomes" id="UP000053317">
    <property type="component" value="Unassembled WGS sequence"/>
</dbReference>
<evidence type="ECO:0000256" key="3">
    <source>
        <dbReference type="ARBA" id="ARBA00038654"/>
    </source>
</evidence>
<dbReference type="PANTHER" id="PTHR45849:SF3">
    <property type="entry name" value="HISTONE CHAPERONE RTT106"/>
    <property type="match status" value="1"/>
</dbReference>
<comment type="caution">
    <text evidence="6">The sequence shown here is derived from an EMBL/GenBank/DDBJ whole genome shotgun (WGS) entry which is preliminary data.</text>
</comment>
<feature type="compositionally biased region" description="Acidic residues" evidence="4">
    <location>
        <begin position="444"/>
        <end position="474"/>
    </location>
</feature>
<evidence type="ECO:0000256" key="4">
    <source>
        <dbReference type="SAM" id="MobiDB-lite"/>
    </source>
</evidence>
<evidence type="ECO:0000313" key="7">
    <source>
        <dbReference type="Proteomes" id="UP000053317"/>
    </source>
</evidence>
<reference evidence="6 7" key="1">
    <citation type="submission" date="2015-05" db="EMBL/GenBank/DDBJ databases">
        <title>Distinctive expansion of gene families associated with plant cell wall degradation and secondary metabolism in the genomes of grapevine trunk pathogens.</title>
        <authorList>
            <person name="Lawrence D.P."/>
            <person name="Travadon R."/>
            <person name="Rolshausen P.E."/>
            <person name="Baumgartner K."/>
        </authorList>
    </citation>
    <scope>NUCLEOTIDE SEQUENCE [LARGE SCALE GENOMIC DNA]</scope>
    <source>
        <strain evidence="6">UCRPC4</strain>
    </source>
</reference>
<dbReference type="OrthoDB" id="75754at2759"/>
<dbReference type="InterPro" id="IPR050454">
    <property type="entry name" value="RTT106/SSRP1_HistChap/FACT"/>
</dbReference>
<gene>
    <name evidence="6" type="ORF">UCRPC4_g00426</name>
</gene>
<feature type="compositionally biased region" description="Acidic residues" evidence="4">
    <location>
        <begin position="395"/>
        <end position="430"/>
    </location>
</feature>